<reference evidence="2 3" key="1">
    <citation type="journal article" date="2014" name="Agronomy (Basel)">
        <title>A Draft Genome Sequence for Ensete ventricosum, the Drought-Tolerant Tree Against Hunger.</title>
        <authorList>
            <person name="Harrison J."/>
            <person name="Moore K.A."/>
            <person name="Paszkiewicz K."/>
            <person name="Jones T."/>
            <person name="Grant M."/>
            <person name="Ambacheew D."/>
            <person name="Muzemil S."/>
            <person name="Studholme D.J."/>
        </authorList>
    </citation>
    <scope>NUCLEOTIDE SEQUENCE [LARGE SCALE GENOMIC DNA]</scope>
</reference>
<dbReference type="AlphaFoldDB" id="A0A426YGJ7"/>
<organism evidence="2 3">
    <name type="scientific">Ensete ventricosum</name>
    <name type="common">Abyssinian banana</name>
    <name type="synonym">Musa ensete</name>
    <dbReference type="NCBI Taxonomy" id="4639"/>
    <lineage>
        <taxon>Eukaryota</taxon>
        <taxon>Viridiplantae</taxon>
        <taxon>Streptophyta</taxon>
        <taxon>Embryophyta</taxon>
        <taxon>Tracheophyta</taxon>
        <taxon>Spermatophyta</taxon>
        <taxon>Magnoliopsida</taxon>
        <taxon>Liliopsida</taxon>
        <taxon>Zingiberales</taxon>
        <taxon>Musaceae</taxon>
        <taxon>Ensete</taxon>
    </lineage>
</organism>
<gene>
    <name evidence="2" type="ORF">B296_00050903</name>
</gene>
<dbReference type="Proteomes" id="UP000287651">
    <property type="component" value="Unassembled WGS sequence"/>
</dbReference>
<dbReference type="EMBL" id="AMZH03012540">
    <property type="protein sequence ID" value="RRT50843.1"/>
    <property type="molecule type" value="Genomic_DNA"/>
</dbReference>
<evidence type="ECO:0000256" key="1">
    <source>
        <dbReference type="SAM" id="SignalP"/>
    </source>
</evidence>
<protein>
    <submittedName>
        <fullName evidence="2">Uncharacterized protein</fullName>
    </submittedName>
</protein>
<feature type="signal peptide" evidence="1">
    <location>
        <begin position="1"/>
        <end position="16"/>
    </location>
</feature>
<evidence type="ECO:0000313" key="2">
    <source>
        <dbReference type="EMBL" id="RRT50843.1"/>
    </source>
</evidence>
<keyword evidence="1" id="KW-0732">Signal</keyword>
<proteinExistence type="predicted"/>
<name>A0A426YGJ7_ENSVE</name>
<comment type="caution">
    <text evidence="2">The sequence shown here is derived from an EMBL/GenBank/DDBJ whole genome shotgun (WGS) entry which is preliminary data.</text>
</comment>
<feature type="chain" id="PRO_5019459676" evidence="1">
    <location>
        <begin position="17"/>
        <end position="124"/>
    </location>
</feature>
<accession>A0A426YGJ7</accession>
<evidence type="ECO:0000313" key="3">
    <source>
        <dbReference type="Proteomes" id="UP000287651"/>
    </source>
</evidence>
<sequence>MLSWTADLVWVSVSLASPLFALSFSSPPPAKGVFPRCCARPRGRPERWLSWVQIFSRAWVVASLALMGASKDSGIFCQGEGLGHYLVEVHNSGTFWPRYMTRALFDQGARLELCLVEMHNSDTI</sequence>